<gene>
    <name evidence="1" type="ORF">HGA11_11390</name>
</gene>
<name>A0A7X6MPI8_9MYCO</name>
<dbReference type="EMBL" id="JAAXPJ010000004">
    <property type="protein sequence ID" value="NKZ11583.1"/>
    <property type="molecule type" value="Genomic_DNA"/>
</dbReference>
<comment type="caution">
    <text evidence="1">The sequence shown here is derived from an EMBL/GenBank/DDBJ whole genome shotgun (WGS) entry which is preliminary data.</text>
</comment>
<proteinExistence type="predicted"/>
<evidence type="ECO:0000313" key="1">
    <source>
        <dbReference type="EMBL" id="NKZ11583.1"/>
    </source>
</evidence>
<dbReference type="InterPro" id="IPR043746">
    <property type="entry name" value="DUF5691"/>
</dbReference>
<protein>
    <submittedName>
        <fullName evidence="1">Uncharacterized protein</fullName>
    </submittedName>
</protein>
<reference evidence="1 2" key="1">
    <citation type="submission" date="2020-04" db="EMBL/GenBank/DDBJ databases">
        <title>MicrobeNet Type strains.</title>
        <authorList>
            <person name="Nicholson A.C."/>
        </authorList>
    </citation>
    <scope>NUCLEOTIDE SEQUENCE [LARGE SCALE GENOMIC DNA]</scope>
    <source>
        <strain evidence="1 2">ATCC 700731</strain>
    </source>
</reference>
<dbReference type="RefSeq" id="WP_044520742.1">
    <property type="nucleotide sequence ID" value="NZ_HG322952.1"/>
</dbReference>
<sequence>MSDYQRMISSATVGFGAKPLPDSTFDVPVDGSVAAVHDAGDPVGSVLRVAGLYAVARRAGQLPTSVETGSDPAPPETRPLITATHAFLVERALTLRPILDGVLADIAAAGLRLPPRLIPELLRIQQSGVVTQQLWAAIGNGGQWYAVEHYGRGHRALRDVLRTRPTEWPKETDYTHGDIAKRLDWLATARSLDPDRARDLVAQHWAAEDAESRAALLAAFASPEHDSDEPFLEAALDDRAVTVRSAAIAVLGDRSRSRYLDRMKDRAAHIFSVKKSLLGVKATVHPLPAPDAAAIRDGLSTTKPEAVVARTPIAFWSEVFSAVAPEKVARALSDTDQAVLAALTLSALRGNDPTWAVPLLQRCLPADYATCYDPSTAHPAISAEMIRALTNIAETAPLVRVAAGLPRPFAPDVAAALFGSLAGAGWGTARQRREAAAHLAAGYPLDWLRRIATLVDHTADEELHKFYATVFELLTLRSDIAKELSHD</sequence>
<evidence type="ECO:0000313" key="2">
    <source>
        <dbReference type="Proteomes" id="UP000518188"/>
    </source>
</evidence>
<dbReference type="Proteomes" id="UP000518188">
    <property type="component" value="Unassembled WGS sequence"/>
</dbReference>
<organism evidence="1 2">
    <name type="scientific">Mycolicibacterium septicum DSM 44393</name>
    <dbReference type="NCBI Taxonomy" id="1341646"/>
    <lineage>
        <taxon>Bacteria</taxon>
        <taxon>Bacillati</taxon>
        <taxon>Actinomycetota</taxon>
        <taxon>Actinomycetes</taxon>
        <taxon>Mycobacteriales</taxon>
        <taxon>Mycobacteriaceae</taxon>
        <taxon>Mycolicibacterium</taxon>
    </lineage>
</organism>
<dbReference type="AlphaFoldDB" id="A0A7X6MPI8"/>
<dbReference type="Pfam" id="PF18944">
    <property type="entry name" value="DUF5691"/>
    <property type="match status" value="1"/>
</dbReference>
<accession>A0A7X6MPI8</accession>